<name>A0A975GMY1_9BACT</name>
<evidence type="ECO:0000256" key="3">
    <source>
        <dbReference type="ARBA" id="ARBA00011950"/>
    </source>
</evidence>
<sequence length="119" mass="13309">MNLAHLIETVKKHPDYEKVGMILCHNGIVRGTSRDGRKVSGLKIAVDHEKLQQIIQEHKKRPGIVEILVEIAGDRELSLGDDVMFLVVAGDIRDNVIPAMHDTINAIKTTVTKKTEFFV</sequence>
<evidence type="ECO:0000256" key="6">
    <source>
        <dbReference type="ARBA" id="ARBA00029745"/>
    </source>
</evidence>
<evidence type="ECO:0000256" key="5">
    <source>
        <dbReference type="ARBA" id="ARBA00026066"/>
    </source>
</evidence>
<dbReference type="GO" id="GO:0006777">
    <property type="term" value="P:Mo-molybdopterin cofactor biosynthetic process"/>
    <property type="evidence" value="ECO:0007669"/>
    <property type="project" value="InterPro"/>
</dbReference>
<dbReference type="AlphaFoldDB" id="A0A975GMY1"/>
<evidence type="ECO:0000256" key="10">
    <source>
        <dbReference type="ARBA" id="ARBA00049878"/>
    </source>
</evidence>
<dbReference type="EMBL" id="CP061800">
    <property type="protein sequence ID" value="QTA87164.1"/>
    <property type="molecule type" value="Genomic_DNA"/>
</dbReference>
<dbReference type="InterPro" id="IPR003448">
    <property type="entry name" value="Mopterin_biosynth_MoaE"/>
</dbReference>
<evidence type="ECO:0000256" key="9">
    <source>
        <dbReference type="ARBA" id="ARBA00032474"/>
    </source>
</evidence>
<comment type="pathway">
    <text evidence="1">Cofactor biosynthesis; molybdopterin biosynthesis.</text>
</comment>
<dbReference type="RefSeq" id="WP_207682480.1">
    <property type="nucleotide sequence ID" value="NZ_CP061800.1"/>
</dbReference>
<keyword evidence="12" id="KW-1185">Reference proteome</keyword>
<accession>A0A975GMY1</accession>
<comment type="subunit">
    <text evidence="5">Heterotetramer of 2 MoaD subunits and 2 MoaE subunits. Also stable as homodimer. The enzyme changes between these two forms during catalysis.</text>
</comment>
<evidence type="ECO:0000256" key="4">
    <source>
        <dbReference type="ARBA" id="ARBA00013858"/>
    </source>
</evidence>
<evidence type="ECO:0000256" key="2">
    <source>
        <dbReference type="ARBA" id="ARBA00005426"/>
    </source>
</evidence>
<dbReference type="Pfam" id="PF02391">
    <property type="entry name" value="MoaE"/>
    <property type="match status" value="1"/>
</dbReference>
<evidence type="ECO:0000256" key="7">
    <source>
        <dbReference type="ARBA" id="ARBA00030407"/>
    </source>
</evidence>
<evidence type="ECO:0000313" key="12">
    <source>
        <dbReference type="Proteomes" id="UP000663722"/>
    </source>
</evidence>
<dbReference type="Proteomes" id="UP000663722">
    <property type="component" value="Chromosome"/>
</dbReference>
<reference evidence="11" key="1">
    <citation type="journal article" date="2021" name="Microb. Physiol.">
        <title>Proteogenomic Insights into the Physiology of Marine, Sulfate-Reducing, Filamentous Desulfonema limicola and Desulfonema magnum.</title>
        <authorList>
            <person name="Schnaars V."/>
            <person name="Wohlbrand L."/>
            <person name="Scheve S."/>
            <person name="Hinrichs C."/>
            <person name="Reinhardt R."/>
            <person name="Rabus R."/>
        </authorList>
    </citation>
    <scope>NUCLEOTIDE SEQUENCE</scope>
    <source>
        <strain evidence="11">4be13</strain>
    </source>
</reference>
<proteinExistence type="inferred from homology"/>
<evidence type="ECO:0000256" key="8">
    <source>
        <dbReference type="ARBA" id="ARBA00030781"/>
    </source>
</evidence>
<evidence type="ECO:0000313" key="11">
    <source>
        <dbReference type="EMBL" id="QTA87164.1"/>
    </source>
</evidence>
<evidence type="ECO:0000256" key="1">
    <source>
        <dbReference type="ARBA" id="ARBA00005046"/>
    </source>
</evidence>
<comment type="catalytic activity">
    <reaction evidence="10">
        <text>2 [molybdopterin-synthase sulfur-carrier protein]-C-terminal-Gly-aminoethanethioate + cyclic pyranopterin phosphate + H2O = molybdopterin + 2 [molybdopterin-synthase sulfur-carrier protein]-C-terminal Gly-Gly + 2 H(+)</text>
        <dbReference type="Rhea" id="RHEA:26333"/>
        <dbReference type="Rhea" id="RHEA-COMP:12202"/>
        <dbReference type="Rhea" id="RHEA-COMP:19907"/>
        <dbReference type="ChEBI" id="CHEBI:15377"/>
        <dbReference type="ChEBI" id="CHEBI:15378"/>
        <dbReference type="ChEBI" id="CHEBI:58698"/>
        <dbReference type="ChEBI" id="CHEBI:59648"/>
        <dbReference type="ChEBI" id="CHEBI:90778"/>
        <dbReference type="ChEBI" id="CHEBI:232372"/>
        <dbReference type="EC" id="2.8.1.12"/>
    </reaction>
</comment>
<organism evidence="11 12">
    <name type="scientific">Desulfonema magnum</name>
    <dbReference type="NCBI Taxonomy" id="45655"/>
    <lineage>
        <taxon>Bacteria</taxon>
        <taxon>Pseudomonadati</taxon>
        <taxon>Thermodesulfobacteriota</taxon>
        <taxon>Desulfobacteria</taxon>
        <taxon>Desulfobacterales</taxon>
        <taxon>Desulfococcaceae</taxon>
        <taxon>Desulfonema</taxon>
    </lineage>
</organism>
<dbReference type="SUPFAM" id="SSF54690">
    <property type="entry name" value="Molybdopterin synthase subunit MoaE"/>
    <property type="match status" value="1"/>
</dbReference>
<comment type="similarity">
    <text evidence="2">Belongs to the MoaE family.</text>
</comment>
<dbReference type="GO" id="GO:0030366">
    <property type="term" value="F:molybdopterin synthase activity"/>
    <property type="evidence" value="ECO:0007669"/>
    <property type="project" value="UniProtKB-EC"/>
</dbReference>
<dbReference type="InterPro" id="IPR036563">
    <property type="entry name" value="MoaE_sf"/>
</dbReference>
<dbReference type="EC" id="2.8.1.12" evidence="3"/>
<dbReference type="Gene3D" id="3.90.1170.40">
    <property type="entry name" value="Molybdopterin biosynthesis MoaE subunit"/>
    <property type="match status" value="1"/>
</dbReference>
<protein>
    <recommendedName>
        <fullName evidence="4">Molybdopterin synthase catalytic subunit</fullName>
        <ecNumber evidence="3">2.8.1.12</ecNumber>
    </recommendedName>
    <alternativeName>
        <fullName evidence="8">MPT synthase subunit 2</fullName>
    </alternativeName>
    <alternativeName>
        <fullName evidence="6">Molybdenum cofactor biosynthesis protein E</fullName>
    </alternativeName>
    <alternativeName>
        <fullName evidence="7">Molybdopterin-converting factor large subunit</fullName>
    </alternativeName>
    <alternativeName>
        <fullName evidence="9">Molybdopterin-converting factor subunit 2</fullName>
    </alternativeName>
</protein>
<dbReference type="KEGG" id="dmm:dnm_031930"/>
<gene>
    <name evidence="11" type="primary">moaE</name>
    <name evidence="11" type="ORF">dnm_031930</name>
</gene>